<proteinExistence type="inferred from homology"/>
<evidence type="ECO:0000256" key="5">
    <source>
        <dbReference type="ARBA" id="ARBA00022989"/>
    </source>
</evidence>
<keyword evidence="6 8" id="KW-0472">Membrane</keyword>
<feature type="transmembrane region" description="Helical" evidence="8">
    <location>
        <begin position="149"/>
        <end position="169"/>
    </location>
</feature>
<comment type="similarity">
    <text evidence="2">Belongs to the battenin family.</text>
</comment>
<evidence type="ECO:0000256" key="2">
    <source>
        <dbReference type="ARBA" id="ARBA00007467"/>
    </source>
</evidence>
<feature type="transmembrane region" description="Helical" evidence="8">
    <location>
        <begin position="760"/>
        <end position="780"/>
    </location>
</feature>
<comment type="caution">
    <text evidence="9">The sequence shown here is derived from an EMBL/GenBank/DDBJ whole genome shotgun (WGS) entry which is preliminary data.</text>
</comment>
<dbReference type="PANTHER" id="PTHR10981:SF0">
    <property type="entry name" value="BATTENIN"/>
    <property type="match status" value="1"/>
</dbReference>
<keyword evidence="3" id="KW-0813">Transport</keyword>
<dbReference type="InterPro" id="IPR036259">
    <property type="entry name" value="MFS_trans_sf"/>
</dbReference>
<dbReference type="Gene3D" id="1.20.1250.20">
    <property type="entry name" value="MFS general substrate transporter like domains"/>
    <property type="match status" value="2"/>
</dbReference>
<feature type="region of interest" description="Disordered" evidence="7">
    <location>
        <begin position="439"/>
        <end position="475"/>
    </location>
</feature>
<name>A0ABN8N2D0_9CNID</name>
<feature type="compositionally biased region" description="Basic and acidic residues" evidence="7">
    <location>
        <begin position="439"/>
        <end position="464"/>
    </location>
</feature>
<gene>
    <name evidence="9" type="ORF">PLOB_00048265</name>
</gene>
<protein>
    <recommendedName>
        <fullName evidence="11">Battenin</fullName>
    </recommendedName>
</protein>
<feature type="transmembrane region" description="Helical" evidence="8">
    <location>
        <begin position="244"/>
        <end position="268"/>
    </location>
</feature>
<evidence type="ECO:0000256" key="8">
    <source>
        <dbReference type="SAM" id="Phobius"/>
    </source>
</evidence>
<feature type="transmembrane region" description="Helical" evidence="8">
    <location>
        <begin position="570"/>
        <end position="594"/>
    </location>
</feature>
<evidence type="ECO:0000256" key="4">
    <source>
        <dbReference type="ARBA" id="ARBA00022692"/>
    </source>
</evidence>
<feature type="transmembrane region" description="Helical" evidence="8">
    <location>
        <begin position="686"/>
        <end position="713"/>
    </location>
</feature>
<keyword evidence="5 8" id="KW-1133">Transmembrane helix</keyword>
<evidence type="ECO:0000256" key="1">
    <source>
        <dbReference type="ARBA" id="ARBA00004127"/>
    </source>
</evidence>
<feature type="transmembrane region" description="Helical" evidence="8">
    <location>
        <begin position="516"/>
        <end position="537"/>
    </location>
</feature>
<dbReference type="InterPro" id="IPR003492">
    <property type="entry name" value="Battenin_disease_Cln3"/>
</dbReference>
<evidence type="ECO:0008006" key="11">
    <source>
        <dbReference type="Google" id="ProtNLM"/>
    </source>
</evidence>
<feature type="transmembrane region" description="Helical" evidence="8">
    <location>
        <begin position="821"/>
        <end position="844"/>
    </location>
</feature>
<feature type="transmembrane region" description="Helical" evidence="8">
    <location>
        <begin position="484"/>
        <end position="504"/>
    </location>
</feature>
<organism evidence="9 10">
    <name type="scientific">Porites lobata</name>
    <dbReference type="NCBI Taxonomy" id="104759"/>
    <lineage>
        <taxon>Eukaryota</taxon>
        <taxon>Metazoa</taxon>
        <taxon>Cnidaria</taxon>
        <taxon>Anthozoa</taxon>
        <taxon>Hexacorallia</taxon>
        <taxon>Scleractinia</taxon>
        <taxon>Fungiina</taxon>
        <taxon>Poritidae</taxon>
        <taxon>Porites</taxon>
    </lineage>
</organism>
<sequence>MADGSKEHNEETTEMADLFPEETENNREKEKPITIVSFFVFGFLIYAIYSLIISGAQDILAGTVVPTSAVLVANVGPYFVVTSVAPYFIQKISYFPRILAIFCLEVTGLIMVVASKQVGARLFGISLSSFGFGLGELSFIAMTSFYHDAAVSAFSAGTGAGISLAPLYYTAMTTWACLSPSLTISIMAASLIFLLIFYGLMERKHSQCEQKTTTGITRKEIQYSPIDEQTTERKDNHLTWDDKLLAIKGVCPIIASIISAWIAEYLIIQSVITTIAFPSAPFPPRDHYQYYIFVFLFGELFGRSYLIVASYLTPGVAPKLIFRRIWFLAAAEISILVFFLSAAWFRFLSDVSIVLILAFIGGIIIGVMYVNMLAIYSEIEDPTSREFVLGYASAATGAGAVTAGLLGLLVEPWLRRHCLSVVTNSNFCFTRSQGGRVKMETDSSEKVEGTEDKQNDKEILSHEEQESEGNGTQKPKKEQVKNLLAFYAFGALIYTVYSVIISGAQDILAGTFIPTAAVLVTNVGPYFLVTMIAPYFIHKVPYVVRIVAVYAFFTAGLFIIVYAKEVYLKLVGICTTSLGAGIGEVSFFTLTAYYEKVTVAAYSAGTGSGFILGPLYYTGLTTWSCVSPNNTMMIIAGSPLLYLICYAIMDKKHSPKTAELDSQSDETKDKTDLKWKERISAVGQTLPLVISLFICYISEYVIIQAVITTMAFPSAPFPPRVHYRYYIFIFLSGEFIARSYLAVIASVKPSLVNVFAIRKIWVLSLLLFGQLVFFFLAAWYRFLHDVWIVFILIFAAGLEAGAAFTNAFVVVSETDARIKEFAMGFATIGMGGGTFFAGVVGLLVEPLIRDHCLLVSEVGDYCFTRPFGRWNQTMTC</sequence>
<feature type="transmembrane region" description="Helical" evidence="8">
    <location>
        <begin position="543"/>
        <end position="563"/>
    </location>
</feature>
<keyword evidence="4 8" id="KW-0812">Transmembrane</keyword>
<dbReference type="CDD" id="cd06174">
    <property type="entry name" value="MFS"/>
    <property type="match status" value="1"/>
</dbReference>
<feature type="transmembrane region" description="Helical" evidence="8">
    <location>
        <begin position="351"/>
        <end position="376"/>
    </location>
</feature>
<evidence type="ECO:0000256" key="6">
    <source>
        <dbReference type="ARBA" id="ARBA00023136"/>
    </source>
</evidence>
<reference evidence="9 10" key="1">
    <citation type="submission" date="2022-05" db="EMBL/GenBank/DDBJ databases">
        <authorList>
            <consortium name="Genoscope - CEA"/>
            <person name="William W."/>
        </authorList>
    </citation>
    <scope>NUCLEOTIDE SEQUENCE [LARGE SCALE GENOMIC DNA]</scope>
</reference>
<feature type="transmembrane region" description="Helical" evidence="8">
    <location>
        <begin position="325"/>
        <end position="345"/>
    </location>
</feature>
<evidence type="ECO:0000313" key="9">
    <source>
        <dbReference type="EMBL" id="CAH3041464.1"/>
    </source>
</evidence>
<feature type="transmembrane region" description="Helical" evidence="8">
    <location>
        <begin position="120"/>
        <end position="142"/>
    </location>
</feature>
<feature type="region of interest" description="Disordered" evidence="7">
    <location>
        <begin position="1"/>
        <end position="26"/>
    </location>
</feature>
<feature type="transmembrane region" description="Helical" evidence="8">
    <location>
        <begin position="181"/>
        <end position="201"/>
    </location>
</feature>
<dbReference type="PRINTS" id="PR01315">
    <property type="entry name" value="BATTENIN"/>
</dbReference>
<evidence type="ECO:0000256" key="7">
    <source>
        <dbReference type="SAM" id="MobiDB-lite"/>
    </source>
</evidence>
<feature type="transmembrane region" description="Helical" evidence="8">
    <location>
        <begin position="94"/>
        <end position="114"/>
    </location>
</feature>
<dbReference type="SUPFAM" id="SSF103473">
    <property type="entry name" value="MFS general substrate transporter"/>
    <property type="match status" value="3"/>
</dbReference>
<feature type="transmembrane region" description="Helical" evidence="8">
    <location>
        <begin position="725"/>
        <end position="748"/>
    </location>
</feature>
<evidence type="ECO:0000313" key="10">
    <source>
        <dbReference type="Proteomes" id="UP001159405"/>
    </source>
</evidence>
<keyword evidence="10" id="KW-1185">Reference proteome</keyword>
<dbReference type="EMBL" id="CALNXK010000009">
    <property type="protein sequence ID" value="CAH3041464.1"/>
    <property type="molecule type" value="Genomic_DNA"/>
</dbReference>
<dbReference type="Proteomes" id="UP001159405">
    <property type="component" value="Unassembled WGS sequence"/>
</dbReference>
<dbReference type="Pfam" id="PF02487">
    <property type="entry name" value="CLN3"/>
    <property type="match status" value="2"/>
</dbReference>
<evidence type="ECO:0000256" key="3">
    <source>
        <dbReference type="ARBA" id="ARBA00022448"/>
    </source>
</evidence>
<feature type="compositionally biased region" description="Basic and acidic residues" evidence="7">
    <location>
        <begin position="1"/>
        <end position="11"/>
    </location>
</feature>
<feature type="transmembrane region" description="Helical" evidence="8">
    <location>
        <begin position="288"/>
        <end position="313"/>
    </location>
</feature>
<feature type="transmembrane region" description="Helical" evidence="8">
    <location>
        <begin position="631"/>
        <end position="649"/>
    </location>
</feature>
<accession>A0ABN8N2D0</accession>
<feature type="transmembrane region" description="Helical" evidence="8">
    <location>
        <begin position="59"/>
        <end position="82"/>
    </location>
</feature>
<feature type="transmembrane region" description="Helical" evidence="8">
    <location>
        <begin position="33"/>
        <end position="53"/>
    </location>
</feature>
<feature type="transmembrane region" description="Helical" evidence="8">
    <location>
        <begin position="786"/>
        <end position="809"/>
    </location>
</feature>
<dbReference type="PANTHER" id="PTHR10981">
    <property type="entry name" value="BATTENIN"/>
    <property type="match status" value="1"/>
</dbReference>
<comment type="subcellular location">
    <subcellularLocation>
        <location evidence="1">Endomembrane system</location>
        <topology evidence="1">Multi-pass membrane protein</topology>
    </subcellularLocation>
</comment>